<dbReference type="Pfam" id="PF14390">
    <property type="entry name" value="DUF4420"/>
    <property type="match status" value="1"/>
</dbReference>
<evidence type="ECO:0000313" key="2">
    <source>
        <dbReference type="EMBL" id="MFI6505160.1"/>
    </source>
</evidence>
<comment type="caution">
    <text evidence="2">The sequence shown here is derived from an EMBL/GenBank/DDBJ whole genome shotgun (WGS) entry which is preliminary data.</text>
</comment>
<proteinExistence type="predicted"/>
<name>A0ABW7ZBH9_9ACTN</name>
<sequence>MRLSTPEELEQSFRTAETGGGPKQGAVRRRLLPDSALDVFTEVRFPGREWALLVRSNEAIEDRDLVLATGLVCRTRSGSVEVVANPDTDRLLFCALLADLVNQLRVPASGPATALVRRLSAWRRMLDRGLSTGLSPEARLGLYGELLVLREVMLHALGSAAVRAWVGPGGAPQDFQHLSAAVEVKTVSRRDPDRCRISNERQLEAAAHTTNLFLVHQAVGTSGDGTSLGELVDELRNHPQVTPELSWFENCLLEAGWLDVHRDQYVNDRYFLSRRQAFAVDVTFPRITPSDLAPGVSGVSYLVDLSSCSSHRVDEEAVRKSVTTASGTAKE</sequence>
<dbReference type="Proteomes" id="UP001612741">
    <property type="component" value="Unassembled WGS sequence"/>
</dbReference>
<protein>
    <submittedName>
        <fullName evidence="2">PD-(D/E)XK motif protein</fullName>
    </submittedName>
</protein>
<dbReference type="EMBL" id="JBITGY010000017">
    <property type="protein sequence ID" value="MFI6505160.1"/>
    <property type="molecule type" value="Genomic_DNA"/>
</dbReference>
<evidence type="ECO:0000256" key="1">
    <source>
        <dbReference type="SAM" id="MobiDB-lite"/>
    </source>
</evidence>
<keyword evidence="3" id="KW-1185">Reference proteome</keyword>
<dbReference type="InterPro" id="IPR025534">
    <property type="entry name" value="DUF4420"/>
</dbReference>
<feature type="region of interest" description="Disordered" evidence="1">
    <location>
        <begin position="1"/>
        <end position="26"/>
    </location>
</feature>
<dbReference type="RefSeq" id="WP_397091207.1">
    <property type="nucleotide sequence ID" value="NZ_JBITGY010000017.1"/>
</dbReference>
<reference evidence="2 3" key="1">
    <citation type="submission" date="2024-10" db="EMBL/GenBank/DDBJ databases">
        <title>The Natural Products Discovery Center: Release of the First 8490 Sequenced Strains for Exploring Actinobacteria Biosynthetic Diversity.</title>
        <authorList>
            <person name="Kalkreuter E."/>
            <person name="Kautsar S.A."/>
            <person name="Yang D."/>
            <person name="Bader C.D."/>
            <person name="Teijaro C.N."/>
            <person name="Fluegel L."/>
            <person name="Davis C.M."/>
            <person name="Simpson J.R."/>
            <person name="Lauterbach L."/>
            <person name="Steele A.D."/>
            <person name="Gui C."/>
            <person name="Meng S."/>
            <person name="Li G."/>
            <person name="Viehrig K."/>
            <person name="Ye F."/>
            <person name="Su P."/>
            <person name="Kiefer A.F."/>
            <person name="Nichols A."/>
            <person name="Cepeda A.J."/>
            <person name="Yan W."/>
            <person name="Fan B."/>
            <person name="Jiang Y."/>
            <person name="Adhikari A."/>
            <person name="Zheng C.-J."/>
            <person name="Schuster L."/>
            <person name="Cowan T.M."/>
            <person name="Smanski M.J."/>
            <person name="Chevrette M.G."/>
            <person name="De Carvalho L.P.S."/>
            <person name="Shen B."/>
        </authorList>
    </citation>
    <scope>NUCLEOTIDE SEQUENCE [LARGE SCALE GENOMIC DNA]</scope>
    <source>
        <strain evidence="2 3">NPDC050545</strain>
    </source>
</reference>
<evidence type="ECO:0000313" key="3">
    <source>
        <dbReference type="Proteomes" id="UP001612741"/>
    </source>
</evidence>
<accession>A0ABW7ZBH9</accession>
<organism evidence="2 3">
    <name type="scientific">Nonomuraea typhae</name>
    <dbReference type="NCBI Taxonomy" id="2603600"/>
    <lineage>
        <taxon>Bacteria</taxon>
        <taxon>Bacillati</taxon>
        <taxon>Actinomycetota</taxon>
        <taxon>Actinomycetes</taxon>
        <taxon>Streptosporangiales</taxon>
        <taxon>Streptosporangiaceae</taxon>
        <taxon>Nonomuraea</taxon>
    </lineage>
</organism>
<gene>
    <name evidence="2" type="ORF">ACIBG2_47820</name>
</gene>